<comment type="caution">
    <text evidence="1">The sequence shown here is derived from an EMBL/GenBank/DDBJ whole genome shotgun (WGS) entry which is preliminary data.</text>
</comment>
<gene>
    <name evidence="1" type="ORF">Pla52n_04380</name>
</gene>
<reference evidence="1 2" key="1">
    <citation type="submission" date="2019-02" db="EMBL/GenBank/DDBJ databases">
        <title>Deep-cultivation of Planctomycetes and their phenomic and genomic characterization uncovers novel biology.</title>
        <authorList>
            <person name="Wiegand S."/>
            <person name="Jogler M."/>
            <person name="Boedeker C."/>
            <person name="Pinto D."/>
            <person name="Vollmers J."/>
            <person name="Rivas-Marin E."/>
            <person name="Kohn T."/>
            <person name="Peeters S.H."/>
            <person name="Heuer A."/>
            <person name="Rast P."/>
            <person name="Oberbeckmann S."/>
            <person name="Bunk B."/>
            <person name="Jeske O."/>
            <person name="Meyerdierks A."/>
            <person name="Storesund J.E."/>
            <person name="Kallscheuer N."/>
            <person name="Luecker S."/>
            <person name="Lage O.M."/>
            <person name="Pohl T."/>
            <person name="Merkel B.J."/>
            <person name="Hornburger P."/>
            <person name="Mueller R.-W."/>
            <person name="Bruemmer F."/>
            <person name="Labrenz M."/>
            <person name="Spormann A.M."/>
            <person name="Op Den Camp H."/>
            <person name="Overmann J."/>
            <person name="Amann R."/>
            <person name="Jetten M.S.M."/>
            <person name="Mascher T."/>
            <person name="Medema M.H."/>
            <person name="Devos D.P."/>
            <person name="Kaster A.-K."/>
            <person name="Ovreas L."/>
            <person name="Rohde M."/>
            <person name="Galperin M.Y."/>
            <person name="Jogler C."/>
        </authorList>
    </citation>
    <scope>NUCLEOTIDE SEQUENCE [LARGE SCALE GENOMIC DNA]</scope>
    <source>
        <strain evidence="1 2">Pla52n</strain>
    </source>
</reference>
<dbReference type="AlphaFoldDB" id="A0A5C6B8B1"/>
<dbReference type="EMBL" id="SJPN01000001">
    <property type="protein sequence ID" value="TWU07862.1"/>
    <property type="molecule type" value="Genomic_DNA"/>
</dbReference>
<evidence type="ECO:0000313" key="2">
    <source>
        <dbReference type="Proteomes" id="UP000320176"/>
    </source>
</evidence>
<organism evidence="1 2">
    <name type="scientific">Stieleria varia</name>
    <dbReference type="NCBI Taxonomy" id="2528005"/>
    <lineage>
        <taxon>Bacteria</taxon>
        <taxon>Pseudomonadati</taxon>
        <taxon>Planctomycetota</taxon>
        <taxon>Planctomycetia</taxon>
        <taxon>Pirellulales</taxon>
        <taxon>Pirellulaceae</taxon>
        <taxon>Stieleria</taxon>
    </lineage>
</organism>
<proteinExistence type="predicted"/>
<name>A0A5C6B8B1_9BACT</name>
<accession>A0A5C6B8B1</accession>
<keyword evidence="2" id="KW-1185">Reference proteome</keyword>
<dbReference type="Proteomes" id="UP000320176">
    <property type="component" value="Unassembled WGS sequence"/>
</dbReference>
<protein>
    <submittedName>
        <fullName evidence="1">Uncharacterized protein</fullName>
    </submittedName>
</protein>
<evidence type="ECO:0000313" key="1">
    <source>
        <dbReference type="EMBL" id="TWU07862.1"/>
    </source>
</evidence>
<sequence>MCRGAINGTRCRTDNLITEKAWSATAKQVQQGLEGTEQAGCGRKYLKTWFQASELSHYEGSRDAQKVNVWFLGETLATHQQSAA</sequence>